<dbReference type="InterPro" id="IPR050804">
    <property type="entry name" value="MCC"/>
</dbReference>
<dbReference type="SMART" id="SM00061">
    <property type="entry name" value="MATH"/>
    <property type="match status" value="2"/>
</dbReference>
<dbReference type="InterPro" id="IPR008974">
    <property type="entry name" value="TRAF-like"/>
</dbReference>
<dbReference type="SUPFAM" id="SSF49599">
    <property type="entry name" value="TRAF domain-like"/>
    <property type="match status" value="2"/>
</dbReference>
<feature type="domain" description="MATH" evidence="3">
    <location>
        <begin position="289"/>
        <end position="413"/>
    </location>
</feature>
<keyword evidence="1 2" id="KW-0175">Coiled coil</keyword>
<dbReference type="CDD" id="cd00121">
    <property type="entry name" value="MATH"/>
    <property type="match status" value="2"/>
</dbReference>
<evidence type="ECO:0000313" key="5">
    <source>
        <dbReference type="Proteomes" id="UP001642260"/>
    </source>
</evidence>
<dbReference type="PANTHER" id="PTHR46236:SF13">
    <property type="entry name" value="MATH DOMAIN-CONTAINING PROTEIN"/>
    <property type="match status" value="1"/>
</dbReference>
<evidence type="ECO:0000256" key="1">
    <source>
        <dbReference type="ARBA" id="ARBA00023054"/>
    </source>
</evidence>
<dbReference type="PROSITE" id="PS51257">
    <property type="entry name" value="PROKAR_LIPOPROTEIN"/>
    <property type="match status" value="1"/>
</dbReference>
<dbReference type="Gene3D" id="2.60.210.10">
    <property type="entry name" value="Apoptosis, Tumor Necrosis Factor Receptor Associated Protein 2, Chain A"/>
    <property type="match status" value="2"/>
</dbReference>
<protein>
    <recommendedName>
        <fullName evidence="3">MATH domain-containing protein</fullName>
    </recommendedName>
</protein>
<dbReference type="PROSITE" id="PS50144">
    <property type="entry name" value="MATH"/>
    <property type="match status" value="2"/>
</dbReference>
<keyword evidence="5" id="KW-1185">Reference proteome</keyword>
<feature type="coiled-coil region" evidence="2">
    <location>
        <begin position="244"/>
        <end position="271"/>
    </location>
</feature>
<dbReference type="PANTHER" id="PTHR46236">
    <property type="entry name" value="TRAF-LIKE SUPERFAMILY PROTEIN"/>
    <property type="match status" value="1"/>
</dbReference>
<organism evidence="4 5">
    <name type="scientific">Eruca vesicaria subsp. sativa</name>
    <name type="common">Garden rocket</name>
    <name type="synonym">Eruca sativa</name>
    <dbReference type="NCBI Taxonomy" id="29727"/>
    <lineage>
        <taxon>Eukaryota</taxon>
        <taxon>Viridiplantae</taxon>
        <taxon>Streptophyta</taxon>
        <taxon>Embryophyta</taxon>
        <taxon>Tracheophyta</taxon>
        <taxon>Spermatophyta</taxon>
        <taxon>Magnoliopsida</taxon>
        <taxon>eudicotyledons</taxon>
        <taxon>Gunneridae</taxon>
        <taxon>Pentapetalae</taxon>
        <taxon>rosids</taxon>
        <taxon>malvids</taxon>
        <taxon>Brassicales</taxon>
        <taxon>Brassicaceae</taxon>
        <taxon>Brassiceae</taxon>
        <taxon>Eruca</taxon>
    </lineage>
</organism>
<accession>A0ABC8IRP3</accession>
<dbReference type="Pfam" id="PF22486">
    <property type="entry name" value="MATH_2"/>
    <property type="match status" value="2"/>
</dbReference>
<proteinExistence type="predicted"/>
<sequence>MEDHKPTSFSFEIDNFLQKEAAISSPTFSSGGCQWYAMVYPKGNGIEDHLALYLYVANSGSFQLGWKRRAKYSFVLLNQSGKEIHKTAEMGRQVFCAQVPGWGNPKVLTLKNLQEKGFLETNSKLIVKVQVQVLEVFNEAEVTGNETMDVKGFQVLYSQAIKVSWIFLKHPGIALNFKPKSQLVKTTYMNLLLKLIEKLDKPPHSFSETELSNTCTELADLTETGFKLDWLKEKLDEISLERKKIDDASRIQELEQQNKNLKAELNEEKFKSATFAAKVLWLEHTDHKPTSFMFEIDNFLEKEDEISSPTFSSGGCQWYASVYPKGNGIDDHLALYLRVSNLGSLQLGWERRAKFSFALLNQSGKEFYKTTEVCQVFCAQVQGCGYPKALILKKLQEKGFLETNSKLIVKVQVLEVVNEAEVTGNETMDVKGFQVLYSQAIQVSMIFVRHPDTALNFKPKSQLVKTTYMNLLLKLIEKLDKPPHSFTECELSNIRTELVDLTETGFKLDWLEEKLDEISLEKFKAELNKEKIKSATSAAKVLLLEQKVSTLNRKLNKKPKLSPN</sequence>
<comment type="caution">
    <text evidence="4">The sequence shown here is derived from an EMBL/GenBank/DDBJ whole genome shotgun (WGS) entry which is preliminary data.</text>
</comment>
<dbReference type="InterPro" id="IPR002083">
    <property type="entry name" value="MATH/TRAF_dom"/>
</dbReference>
<evidence type="ECO:0000259" key="3">
    <source>
        <dbReference type="PROSITE" id="PS50144"/>
    </source>
</evidence>
<reference evidence="4 5" key="1">
    <citation type="submission" date="2022-03" db="EMBL/GenBank/DDBJ databases">
        <authorList>
            <person name="Macdonald S."/>
            <person name="Ahmed S."/>
            <person name="Newling K."/>
        </authorList>
    </citation>
    <scope>NUCLEOTIDE SEQUENCE [LARGE SCALE GENOMIC DNA]</scope>
</reference>
<dbReference type="AlphaFoldDB" id="A0ABC8IRP3"/>
<gene>
    <name evidence="4" type="ORF">ERUC_LOCUS1955</name>
</gene>
<evidence type="ECO:0000313" key="4">
    <source>
        <dbReference type="EMBL" id="CAH8296037.1"/>
    </source>
</evidence>
<name>A0ABC8IRP3_ERUVS</name>
<dbReference type="Proteomes" id="UP001642260">
    <property type="component" value="Unassembled WGS sequence"/>
</dbReference>
<feature type="domain" description="MATH" evidence="3">
    <location>
        <begin position="6"/>
        <end position="131"/>
    </location>
</feature>
<evidence type="ECO:0000256" key="2">
    <source>
        <dbReference type="SAM" id="Coils"/>
    </source>
</evidence>
<dbReference type="EMBL" id="CAKOAT010050155">
    <property type="protein sequence ID" value="CAH8296037.1"/>
    <property type="molecule type" value="Genomic_DNA"/>
</dbReference>